<dbReference type="RefSeq" id="WP_345569878.1">
    <property type="nucleotide sequence ID" value="NZ_BAAAZX010000032.1"/>
</dbReference>
<accession>A0ABP7T6K1</accession>
<evidence type="ECO:0008006" key="3">
    <source>
        <dbReference type="Google" id="ProtNLM"/>
    </source>
</evidence>
<organism evidence="1 2">
    <name type="scientific">Streptomyces plumbiresistens</name>
    <dbReference type="NCBI Taxonomy" id="511811"/>
    <lineage>
        <taxon>Bacteria</taxon>
        <taxon>Bacillati</taxon>
        <taxon>Actinomycetota</taxon>
        <taxon>Actinomycetes</taxon>
        <taxon>Kitasatosporales</taxon>
        <taxon>Streptomycetaceae</taxon>
        <taxon>Streptomyces</taxon>
    </lineage>
</organism>
<dbReference type="EMBL" id="BAAAZX010000032">
    <property type="protein sequence ID" value="GAA4021813.1"/>
    <property type="molecule type" value="Genomic_DNA"/>
</dbReference>
<reference evidence="2" key="1">
    <citation type="journal article" date="2019" name="Int. J. Syst. Evol. Microbiol.">
        <title>The Global Catalogue of Microorganisms (GCM) 10K type strain sequencing project: providing services to taxonomists for standard genome sequencing and annotation.</title>
        <authorList>
            <consortium name="The Broad Institute Genomics Platform"/>
            <consortium name="The Broad Institute Genome Sequencing Center for Infectious Disease"/>
            <person name="Wu L."/>
            <person name="Ma J."/>
        </authorList>
    </citation>
    <scope>NUCLEOTIDE SEQUENCE [LARGE SCALE GENOMIC DNA]</scope>
    <source>
        <strain evidence="2">JCM 16924</strain>
    </source>
</reference>
<gene>
    <name evidence="1" type="ORF">GCM10022232_78330</name>
</gene>
<proteinExistence type="predicted"/>
<evidence type="ECO:0000313" key="2">
    <source>
        <dbReference type="Proteomes" id="UP001500456"/>
    </source>
</evidence>
<comment type="caution">
    <text evidence="1">The sequence shown here is derived from an EMBL/GenBank/DDBJ whole genome shotgun (WGS) entry which is preliminary data.</text>
</comment>
<protein>
    <recommendedName>
        <fullName evidence="3">Immunity 49 family protein</fullName>
    </recommendedName>
</protein>
<evidence type="ECO:0000313" key="1">
    <source>
        <dbReference type="EMBL" id="GAA4021813.1"/>
    </source>
</evidence>
<sequence>MATTVPRHVYPTDDVPDTLDALGETASWILDEFADSPVLRPQALSTALSLAQQHCAIDPQAVKFETWEAWVTAMQTGAALFAAATAPEGTTVTCRIKERDRTLPATGPESHLNAGTWVTAFYLAMICRDNDRLRALAEVPVSLLRDSGAVFDEYIYSWVETLQSFWLGRQDVGEKLVAAVDGTAPEALRYADADLMAKVLYPPLILLYRVIRRDSAEFDKALGDALRWHKEYWTADEDRATSADSLVALGPLAMACLARDQGLSVEVESEYLPKALLDYAWIGEIEY</sequence>
<dbReference type="InterPro" id="IPR029074">
    <property type="entry name" value="Imm49"/>
</dbReference>
<dbReference type="Proteomes" id="UP001500456">
    <property type="component" value="Unassembled WGS sequence"/>
</dbReference>
<keyword evidence="2" id="KW-1185">Reference proteome</keyword>
<name>A0ABP7T6K1_9ACTN</name>
<dbReference type="Pfam" id="PF15575">
    <property type="entry name" value="Imm49"/>
    <property type="match status" value="1"/>
</dbReference>